<dbReference type="RefSeq" id="WP_088353346.1">
    <property type="nucleotide sequence ID" value="NZ_CP061813.1"/>
</dbReference>
<feature type="domain" description="Glycosyl transferase family 1" evidence="1">
    <location>
        <begin position="160"/>
        <end position="318"/>
    </location>
</feature>
<accession>A0A7L8AHL5</accession>
<keyword evidence="2" id="KW-0808">Transferase</keyword>
<reference evidence="2 3" key="1">
    <citation type="journal article" date="2016" name="Int. J. Syst. Evol. Microbiol.">
        <title>Polaribacter haliotis sp. nov., isolated from the gut of abalone Haliotis discus hannai.</title>
        <authorList>
            <person name="Kim Y.O."/>
            <person name="Park I.S."/>
            <person name="Park S."/>
            <person name="Nam B.H."/>
            <person name="Park J.M."/>
            <person name="Kim D.G."/>
            <person name="Yoon J.H."/>
        </authorList>
    </citation>
    <scope>NUCLEOTIDE SEQUENCE [LARGE SCALE GENOMIC DNA]</scope>
    <source>
        <strain evidence="2 3">KCTC 52418</strain>
    </source>
</reference>
<organism evidence="2 3">
    <name type="scientific">Polaribacter haliotis</name>
    <dbReference type="NCBI Taxonomy" id="1888915"/>
    <lineage>
        <taxon>Bacteria</taxon>
        <taxon>Pseudomonadati</taxon>
        <taxon>Bacteroidota</taxon>
        <taxon>Flavobacteriia</taxon>
        <taxon>Flavobacteriales</taxon>
        <taxon>Flavobacteriaceae</taxon>
    </lineage>
</organism>
<evidence type="ECO:0000259" key="1">
    <source>
        <dbReference type="Pfam" id="PF00534"/>
    </source>
</evidence>
<dbReference type="Pfam" id="PF00534">
    <property type="entry name" value="Glycos_transf_1"/>
    <property type="match status" value="1"/>
</dbReference>
<evidence type="ECO:0000313" key="3">
    <source>
        <dbReference type="Proteomes" id="UP000516764"/>
    </source>
</evidence>
<proteinExistence type="predicted"/>
<dbReference type="CDD" id="cd03801">
    <property type="entry name" value="GT4_PimA-like"/>
    <property type="match status" value="1"/>
</dbReference>
<dbReference type="KEGG" id="phal:H9I45_03380"/>
<evidence type="ECO:0000313" key="2">
    <source>
        <dbReference type="EMBL" id="QOD61505.1"/>
    </source>
</evidence>
<keyword evidence="3" id="KW-1185">Reference proteome</keyword>
<dbReference type="Proteomes" id="UP000516764">
    <property type="component" value="Chromosome"/>
</dbReference>
<gene>
    <name evidence="2" type="ORF">H9I45_03380</name>
</gene>
<dbReference type="SUPFAM" id="SSF53756">
    <property type="entry name" value="UDP-Glycosyltransferase/glycogen phosphorylase"/>
    <property type="match status" value="1"/>
</dbReference>
<sequence>MSKKILYIGNNLTKKTKYSISITILSNLLKSENFNIKVVSDKQNKVLRLFDMIKSILILGKQIDFILIDTFSTTNFYFVLITSQLARVFKINYIPILRGGNLSFRLKNNIFYSNLIFKNSYKNIAPSNFLKEEFKKYKFNTTFIPNTIPLKKYKFKERNLIQPKLLWVRSFKEIYNPKLAILVLNLVLEKYKNAKLCMIGPNNDKTYLECKKLAEDLKIIDNLEFTGVLTKEEWHKKSEEYDVFINTTNFDNTPVSVIEAMALGLPIVSTNAGGMPYLIDHKIDGVLVNKNNAVEMSNAIIEIIEGKHPELNKSARKKVEQFDWEVVKKQWIEILK</sequence>
<dbReference type="InterPro" id="IPR001296">
    <property type="entry name" value="Glyco_trans_1"/>
</dbReference>
<dbReference type="OrthoDB" id="139410at2"/>
<dbReference type="GO" id="GO:0016757">
    <property type="term" value="F:glycosyltransferase activity"/>
    <property type="evidence" value="ECO:0007669"/>
    <property type="project" value="InterPro"/>
</dbReference>
<dbReference type="EMBL" id="CP061813">
    <property type="protein sequence ID" value="QOD61505.1"/>
    <property type="molecule type" value="Genomic_DNA"/>
</dbReference>
<protein>
    <submittedName>
        <fullName evidence="2">Glycosyltransferase family 4 protein</fullName>
    </submittedName>
</protein>
<name>A0A7L8AHL5_9FLAO</name>
<dbReference type="Gene3D" id="3.40.50.2000">
    <property type="entry name" value="Glycogen Phosphorylase B"/>
    <property type="match status" value="2"/>
</dbReference>
<dbReference type="AlphaFoldDB" id="A0A7L8AHL5"/>
<dbReference type="PANTHER" id="PTHR12526">
    <property type="entry name" value="GLYCOSYLTRANSFERASE"/>
    <property type="match status" value="1"/>
</dbReference>
<dbReference type="PANTHER" id="PTHR12526:SF630">
    <property type="entry name" value="GLYCOSYLTRANSFERASE"/>
    <property type="match status" value="1"/>
</dbReference>